<dbReference type="EMBL" id="KZ345160">
    <property type="protein sequence ID" value="PIO75249.1"/>
    <property type="molecule type" value="Genomic_DNA"/>
</dbReference>
<accession>A0A2G9UYA9</accession>
<keyword evidence="2" id="KW-1185">Reference proteome</keyword>
<reference evidence="1 2" key="1">
    <citation type="submission" date="2015-09" db="EMBL/GenBank/DDBJ databases">
        <title>Draft genome of the parasitic nematode Teladorsagia circumcincta isolate WARC Sus (inbred).</title>
        <authorList>
            <person name="Mitreva M."/>
        </authorList>
    </citation>
    <scope>NUCLEOTIDE SEQUENCE [LARGE SCALE GENOMIC DNA]</scope>
    <source>
        <strain evidence="1 2">S</strain>
    </source>
</reference>
<dbReference type="AlphaFoldDB" id="A0A2G9UYA9"/>
<dbReference type="Proteomes" id="UP000230423">
    <property type="component" value="Unassembled WGS sequence"/>
</dbReference>
<protein>
    <submittedName>
        <fullName evidence="1">Uncharacterized protein</fullName>
    </submittedName>
</protein>
<gene>
    <name evidence="1" type="ORF">TELCIR_02713</name>
</gene>
<evidence type="ECO:0000313" key="2">
    <source>
        <dbReference type="Proteomes" id="UP000230423"/>
    </source>
</evidence>
<proteinExistence type="predicted"/>
<sequence length="133" mass="15017">MPAAGVNHAFDRFQQEFFDSLTNYHFNQSLRDGVNFNFDPLEEVISDAAVAVPQSELDLDAVKSILAEYKIHNADITLSYTKPKGQLPDYSAPIVLNAEKNTLLNMVLDPNQVYYPTRVNDNFSSMEMPITEN</sequence>
<organism evidence="1 2">
    <name type="scientific">Teladorsagia circumcincta</name>
    <name type="common">Brown stomach worm</name>
    <name type="synonym">Ostertagia circumcincta</name>
    <dbReference type="NCBI Taxonomy" id="45464"/>
    <lineage>
        <taxon>Eukaryota</taxon>
        <taxon>Metazoa</taxon>
        <taxon>Ecdysozoa</taxon>
        <taxon>Nematoda</taxon>
        <taxon>Chromadorea</taxon>
        <taxon>Rhabditida</taxon>
        <taxon>Rhabditina</taxon>
        <taxon>Rhabditomorpha</taxon>
        <taxon>Strongyloidea</taxon>
        <taxon>Trichostrongylidae</taxon>
        <taxon>Teladorsagia</taxon>
    </lineage>
</organism>
<evidence type="ECO:0000313" key="1">
    <source>
        <dbReference type="EMBL" id="PIO75249.1"/>
    </source>
</evidence>
<name>A0A2G9UYA9_TELCI</name>
<dbReference type="Gene3D" id="6.10.140.1070">
    <property type="match status" value="1"/>
</dbReference>